<dbReference type="GO" id="GO:0051015">
    <property type="term" value="F:actin filament binding"/>
    <property type="evidence" value="ECO:0007669"/>
    <property type="project" value="TreeGrafter"/>
</dbReference>
<accession>A0A7S4NWM0</accession>
<feature type="coiled-coil region" evidence="1">
    <location>
        <begin position="323"/>
        <end position="350"/>
    </location>
</feature>
<feature type="region of interest" description="Disordered" evidence="2">
    <location>
        <begin position="115"/>
        <end position="165"/>
    </location>
</feature>
<feature type="compositionally biased region" description="Low complexity" evidence="2">
    <location>
        <begin position="396"/>
        <end position="417"/>
    </location>
</feature>
<dbReference type="PANTHER" id="PTHR37009">
    <property type="entry name" value="EF-HAND DOMAIN-CONTAINING PROTEIN"/>
    <property type="match status" value="1"/>
</dbReference>
<organism evidence="4">
    <name type="scientific">Paramoeba aestuarina</name>
    <dbReference type="NCBI Taxonomy" id="180227"/>
    <lineage>
        <taxon>Eukaryota</taxon>
        <taxon>Amoebozoa</taxon>
        <taxon>Discosea</taxon>
        <taxon>Flabellinia</taxon>
        <taxon>Dactylopodida</taxon>
        <taxon>Paramoebidae</taxon>
        <taxon>Paramoeba</taxon>
    </lineage>
</organism>
<feature type="region of interest" description="Disordered" evidence="2">
    <location>
        <begin position="394"/>
        <end position="423"/>
    </location>
</feature>
<proteinExistence type="predicted"/>
<dbReference type="InterPro" id="IPR040810">
    <property type="entry name" value="F_actin_bund_C"/>
</dbReference>
<feature type="compositionally biased region" description="Basic residues" evidence="2">
    <location>
        <begin position="134"/>
        <end position="160"/>
    </location>
</feature>
<feature type="compositionally biased region" description="Acidic residues" evidence="2">
    <location>
        <begin position="115"/>
        <end position="129"/>
    </location>
</feature>
<evidence type="ECO:0000313" key="4">
    <source>
        <dbReference type="EMBL" id="CAE2311880.1"/>
    </source>
</evidence>
<dbReference type="PANTHER" id="PTHR37009:SF1">
    <property type="entry name" value="CALCIUM-REGULATED ACTIN-BUNDLING PROTEIN"/>
    <property type="match status" value="1"/>
</dbReference>
<dbReference type="GO" id="GO:0030046">
    <property type="term" value="P:parallel actin filament bundle assembly"/>
    <property type="evidence" value="ECO:0007669"/>
    <property type="project" value="TreeGrafter"/>
</dbReference>
<protein>
    <recommendedName>
        <fullName evidence="3">Calcium-regulated actin-bundling protein C-terminal domain-containing protein</fullName>
    </recommendedName>
</protein>
<dbReference type="AlphaFoldDB" id="A0A7S4NWM0"/>
<dbReference type="GO" id="GO:0051764">
    <property type="term" value="P:actin crosslink formation"/>
    <property type="evidence" value="ECO:0007669"/>
    <property type="project" value="TreeGrafter"/>
</dbReference>
<dbReference type="EMBL" id="HBKR01021886">
    <property type="protein sequence ID" value="CAE2311880.1"/>
    <property type="molecule type" value="Transcribed_RNA"/>
</dbReference>
<keyword evidence="1" id="KW-0175">Coiled coil</keyword>
<evidence type="ECO:0000256" key="2">
    <source>
        <dbReference type="SAM" id="MobiDB-lite"/>
    </source>
</evidence>
<evidence type="ECO:0000259" key="3">
    <source>
        <dbReference type="Pfam" id="PF18060"/>
    </source>
</evidence>
<name>A0A7S4NWM0_9EUKA</name>
<dbReference type="GO" id="GO:0030863">
    <property type="term" value="C:cortical cytoskeleton"/>
    <property type="evidence" value="ECO:0007669"/>
    <property type="project" value="TreeGrafter"/>
</dbReference>
<gene>
    <name evidence="4" type="ORF">NAES01612_LOCUS14234</name>
</gene>
<dbReference type="Pfam" id="PF18060">
    <property type="entry name" value="F_actin_bund_C"/>
    <property type="match status" value="1"/>
</dbReference>
<sequence>MYALSLGLNKNLPQLYFNNKIIAYGDTTITTLDKLQEDGKFKTMLDETYAAPDPKNPPFVGIWHPGKGKKTVLVWDPDEEVEYETGSDYDSEEEEDSEDEDVVYEYVDEDGNVIENPDECEFEEVEDEEEKAKEKKKKDKKKDKKDKEKKKKRGVKKTGKEKKGGKVTKQYEDDFLKEKRNKKKKRTKTVQVGEFVDATKKVYVDQAKFFLNAFWNYVEEDAEKVWEWTHGFIKIDPKAEKGNELDEVHCARFMEKFDESMTAIARRELFQDIDITENKHVSLLEYCITKYKSLVKTADGQEVDAAEMVNQLMEVKEVISPELDKAQKALDKVMAIIEALEAKKRDLTERSELPGIKGKMAKNELAQLLSEDPTELNKALLTAEAALRRVKKKFGAKPGASSSSSSTPTASAGEPASEGGGLALPLNSGCTLGTIWWLDREMEEAKKYKFSGEVKVRANFG</sequence>
<reference evidence="4" key="1">
    <citation type="submission" date="2021-01" db="EMBL/GenBank/DDBJ databases">
        <authorList>
            <person name="Corre E."/>
            <person name="Pelletier E."/>
            <person name="Niang G."/>
            <person name="Scheremetjew M."/>
            <person name="Finn R."/>
            <person name="Kale V."/>
            <person name="Holt S."/>
            <person name="Cochrane G."/>
            <person name="Meng A."/>
            <person name="Brown T."/>
            <person name="Cohen L."/>
        </authorList>
    </citation>
    <scope>NUCLEOTIDE SEQUENCE</scope>
    <source>
        <strain evidence="4">SoJaBio B1-5/56/2</strain>
    </source>
</reference>
<feature type="domain" description="Calcium-regulated actin-bundling protein C-terminal" evidence="3">
    <location>
        <begin position="328"/>
        <end position="398"/>
    </location>
</feature>
<dbReference type="InterPro" id="IPR053356">
    <property type="entry name" value="Calcium-reg_actin-bundling"/>
</dbReference>
<feature type="region of interest" description="Disordered" evidence="2">
    <location>
        <begin position="76"/>
        <end position="100"/>
    </location>
</feature>
<evidence type="ECO:0000256" key="1">
    <source>
        <dbReference type="SAM" id="Coils"/>
    </source>
</evidence>